<keyword evidence="9" id="KW-0460">Magnesium</keyword>
<dbReference type="EMBL" id="JBEPSJ010000002">
    <property type="protein sequence ID" value="MET4582757.1"/>
    <property type="molecule type" value="Genomic_DNA"/>
</dbReference>
<evidence type="ECO:0000313" key="12">
    <source>
        <dbReference type="EMBL" id="MET4582757.1"/>
    </source>
</evidence>
<name>A0ABV2QP48_9MICO</name>
<evidence type="ECO:0000256" key="7">
    <source>
        <dbReference type="ARBA" id="ARBA00022741"/>
    </source>
</evidence>
<protein>
    <recommendedName>
        <fullName evidence="3">tRNA threonylcarbamoyladenosine biosynthesis protein TsaE</fullName>
    </recommendedName>
    <alternativeName>
        <fullName evidence="11">t(6)A37 threonylcarbamoyladenosine biosynthesis protein TsaE</fullName>
    </alternativeName>
</protein>
<evidence type="ECO:0000256" key="3">
    <source>
        <dbReference type="ARBA" id="ARBA00019010"/>
    </source>
</evidence>
<gene>
    <name evidence="12" type="ORF">ABIE21_002267</name>
</gene>
<accession>A0ABV2QP48</accession>
<comment type="subcellular location">
    <subcellularLocation>
        <location evidence="1">Cytoplasm</location>
    </subcellularLocation>
</comment>
<evidence type="ECO:0000256" key="11">
    <source>
        <dbReference type="ARBA" id="ARBA00032441"/>
    </source>
</evidence>
<evidence type="ECO:0000256" key="4">
    <source>
        <dbReference type="ARBA" id="ARBA00022490"/>
    </source>
</evidence>
<keyword evidence="7" id="KW-0547">Nucleotide-binding</keyword>
<dbReference type="PANTHER" id="PTHR33540">
    <property type="entry name" value="TRNA THREONYLCARBAMOYLADENOSINE BIOSYNTHESIS PROTEIN TSAE"/>
    <property type="match status" value="1"/>
</dbReference>
<keyword evidence="13" id="KW-1185">Reference proteome</keyword>
<comment type="caution">
    <text evidence="12">The sequence shown here is derived from an EMBL/GenBank/DDBJ whole genome shotgun (WGS) entry which is preliminary data.</text>
</comment>
<dbReference type="SUPFAM" id="SSF52540">
    <property type="entry name" value="P-loop containing nucleoside triphosphate hydrolases"/>
    <property type="match status" value="1"/>
</dbReference>
<keyword evidence="8" id="KW-0067">ATP-binding</keyword>
<evidence type="ECO:0000256" key="10">
    <source>
        <dbReference type="ARBA" id="ARBA00024908"/>
    </source>
</evidence>
<comment type="similarity">
    <text evidence="2">Belongs to the TsaE family.</text>
</comment>
<keyword evidence="4" id="KW-0963">Cytoplasm</keyword>
<dbReference type="Pfam" id="PF02367">
    <property type="entry name" value="TsaE"/>
    <property type="match status" value="1"/>
</dbReference>
<evidence type="ECO:0000256" key="8">
    <source>
        <dbReference type="ARBA" id="ARBA00022840"/>
    </source>
</evidence>
<evidence type="ECO:0000256" key="2">
    <source>
        <dbReference type="ARBA" id="ARBA00007599"/>
    </source>
</evidence>
<proteinExistence type="inferred from homology"/>
<evidence type="ECO:0000256" key="1">
    <source>
        <dbReference type="ARBA" id="ARBA00004496"/>
    </source>
</evidence>
<keyword evidence="6" id="KW-0479">Metal-binding</keyword>
<dbReference type="Gene3D" id="3.40.50.300">
    <property type="entry name" value="P-loop containing nucleotide triphosphate hydrolases"/>
    <property type="match status" value="1"/>
</dbReference>
<reference evidence="12 13" key="1">
    <citation type="submission" date="2024-06" db="EMBL/GenBank/DDBJ databases">
        <title>Sorghum-associated microbial communities from plants grown in Nebraska, USA.</title>
        <authorList>
            <person name="Schachtman D."/>
        </authorList>
    </citation>
    <scope>NUCLEOTIDE SEQUENCE [LARGE SCALE GENOMIC DNA]</scope>
    <source>
        <strain evidence="12 13">2857</strain>
    </source>
</reference>
<dbReference type="PANTHER" id="PTHR33540:SF2">
    <property type="entry name" value="TRNA THREONYLCARBAMOYLADENOSINE BIOSYNTHESIS PROTEIN TSAE"/>
    <property type="match status" value="1"/>
</dbReference>
<evidence type="ECO:0000313" key="13">
    <source>
        <dbReference type="Proteomes" id="UP001549257"/>
    </source>
</evidence>
<keyword evidence="5" id="KW-0819">tRNA processing</keyword>
<dbReference type="NCBIfam" id="TIGR00150">
    <property type="entry name" value="T6A_YjeE"/>
    <property type="match status" value="1"/>
</dbReference>
<evidence type="ECO:0000256" key="5">
    <source>
        <dbReference type="ARBA" id="ARBA00022694"/>
    </source>
</evidence>
<dbReference type="InterPro" id="IPR003442">
    <property type="entry name" value="T6A_TsaE"/>
</dbReference>
<dbReference type="InterPro" id="IPR027417">
    <property type="entry name" value="P-loop_NTPase"/>
</dbReference>
<dbReference type="Proteomes" id="UP001549257">
    <property type="component" value="Unassembled WGS sequence"/>
</dbReference>
<sequence length="159" mass="16598">MLLTIDTPEAMAELGARLAGQVRAGDLVTLNGELGAGKTTLTRGLGEALGVRGAVTSPTFVLARTHPRVDGPPLVHVDAYRLSSAVELDDLDIDFAASVVVVEWGEGLLDGITDEWLQLDIVRPVGGVVTDDGVEARTVTVTGHGPRWADLGWLAAHGA</sequence>
<evidence type="ECO:0000256" key="6">
    <source>
        <dbReference type="ARBA" id="ARBA00022723"/>
    </source>
</evidence>
<evidence type="ECO:0000256" key="9">
    <source>
        <dbReference type="ARBA" id="ARBA00022842"/>
    </source>
</evidence>
<comment type="function">
    <text evidence="10">Required for the formation of a threonylcarbamoyl group on adenosine at position 37 (t(6)A37) in tRNAs that read codons beginning with adenine. Is involved in the transfer of the threonylcarbamoyl moiety of threonylcarbamoyl-AMP (TC-AMP) to the N6 group of A37, together with TsaD and TsaB. TsaE seems to play an indirect role in the t(6)A biosynthesis pathway, possibly in regulating the core enzymatic function of TsaD.</text>
</comment>
<organism evidence="12 13">
    <name type="scientific">Conyzicola nivalis</name>
    <dbReference type="NCBI Taxonomy" id="1477021"/>
    <lineage>
        <taxon>Bacteria</taxon>
        <taxon>Bacillati</taxon>
        <taxon>Actinomycetota</taxon>
        <taxon>Actinomycetes</taxon>
        <taxon>Micrococcales</taxon>
        <taxon>Microbacteriaceae</taxon>
        <taxon>Conyzicola</taxon>
    </lineage>
</organism>